<reference evidence="10 11" key="1">
    <citation type="journal article" date="2016" name="Environ. Microbiol.">
        <title>Genomic diversification of marine cyanophages into stable ecotypes.</title>
        <authorList>
            <person name="Marston M.F."/>
            <person name="Martiny J.B."/>
        </authorList>
    </citation>
    <scope>NUCLEOTIDE SEQUENCE [LARGE SCALE GENOMIC DNA]</scope>
    <source>
        <strain evidence="2">LIS_02_1110</strain>
        <strain evidence="3">LIS_22_0610</strain>
        <strain evidence="4">Np_11_1211</strain>
        <strain evidence="5">Np_45_0711</strain>
        <strain evidence="6">RW_03_0110</strain>
        <strain evidence="7">Sn_18_0910</strain>
        <strain evidence="8">Sn_23_0910</strain>
        <strain evidence="9">W1_23_0910</strain>
    </source>
</reference>
<evidence type="ECO:0000313" key="9">
    <source>
        <dbReference type="EMBL" id="AOO14970.1"/>
    </source>
</evidence>
<dbReference type="Pfam" id="PF00149">
    <property type="entry name" value="Metallophos"/>
    <property type="match status" value="1"/>
</dbReference>
<dbReference type="InterPro" id="IPR029052">
    <property type="entry name" value="Metallo-depent_PP-like"/>
</dbReference>
<evidence type="ECO:0000313" key="12">
    <source>
        <dbReference type="Proteomes" id="UP000225808"/>
    </source>
</evidence>
<evidence type="ECO:0000313" key="6">
    <source>
        <dbReference type="EMBL" id="AOO14102.1"/>
    </source>
</evidence>
<keyword evidence="2" id="KW-0255">Endonuclease</keyword>
<dbReference type="CDD" id="cd00838">
    <property type="entry name" value="MPP_superfamily"/>
    <property type="match status" value="1"/>
</dbReference>
<dbReference type="Proteomes" id="UP000226173">
    <property type="component" value="Segment"/>
</dbReference>
<dbReference type="InterPro" id="IPR050535">
    <property type="entry name" value="DNA_Repair-Maintenance_Comp"/>
</dbReference>
<keyword evidence="2" id="KW-0378">Hydrolase</keyword>
<dbReference type="Gene3D" id="3.60.21.10">
    <property type="match status" value="1"/>
</dbReference>
<dbReference type="Proteomes" id="UP000225271">
    <property type="component" value="Segment"/>
</dbReference>
<name>A0A1D7SHU3_9CAUD</name>
<evidence type="ECO:0000313" key="11">
    <source>
        <dbReference type="Proteomes" id="UP000223576"/>
    </source>
</evidence>
<dbReference type="EMBL" id="KX349301">
    <property type="protein sequence ID" value="AOO13886.1"/>
    <property type="molecule type" value="Genomic_DNA"/>
</dbReference>
<dbReference type="EMBL" id="KX349302">
    <property type="protein sequence ID" value="AOO14102.1"/>
    <property type="molecule type" value="Genomic_DNA"/>
</dbReference>
<dbReference type="Proteomes" id="UP000224257">
    <property type="component" value="Segment"/>
</dbReference>
<dbReference type="Proteomes" id="UP000223576">
    <property type="component" value="Segment"/>
</dbReference>
<protein>
    <submittedName>
        <fullName evidence="2">Recombination-related endonuclease</fullName>
    </submittedName>
</protein>
<evidence type="ECO:0000313" key="2">
    <source>
        <dbReference type="EMBL" id="AOO13238.1"/>
    </source>
</evidence>
<gene>
    <name evidence="2" type="ORF">LIS021110_124</name>
    <name evidence="3" type="ORF">LIS110610_124</name>
    <name evidence="4" type="ORF">Np111211_124</name>
    <name evidence="5" type="ORF">Np450711_124</name>
    <name evidence="6" type="ORF">RW030110_124</name>
    <name evidence="7" type="ORF">Sn180910_124</name>
    <name evidence="8" type="ORF">Sn230910_124</name>
    <name evidence="9" type="ORF">W1230910_124</name>
</gene>
<dbReference type="EMBL" id="KX349300">
    <property type="protein sequence ID" value="AOO13670.1"/>
    <property type="molecule type" value="Genomic_DNA"/>
</dbReference>
<evidence type="ECO:0000313" key="4">
    <source>
        <dbReference type="EMBL" id="AOO13670.1"/>
    </source>
</evidence>
<dbReference type="Proteomes" id="UP000223981">
    <property type="component" value="Segment"/>
</dbReference>
<dbReference type="Proteomes" id="UP000223288">
    <property type="component" value="Segment"/>
</dbReference>
<dbReference type="EMBL" id="KX349304">
    <property type="protein sequence ID" value="AOO14538.1"/>
    <property type="molecule type" value="Genomic_DNA"/>
</dbReference>
<evidence type="ECO:0000313" key="7">
    <source>
        <dbReference type="EMBL" id="AOO14538.1"/>
    </source>
</evidence>
<evidence type="ECO:0000313" key="8">
    <source>
        <dbReference type="EMBL" id="AOO14754.1"/>
    </source>
</evidence>
<dbReference type="EMBL" id="KX349298">
    <property type="protein sequence ID" value="AOO13238.1"/>
    <property type="molecule type" value="Genomic_DNA"/>
</dbReference>
<sequence length="347" mass="40244">MKILLITDQHFGVRNDNLAYIEMYRQFYTELVLPYIKNSGIDTIICLGDTFDKRKSINFNSLEAAKEMWFTPLQKLGVKMHMLVGNHDIYYKNTLRINAPRELLGEYDNIVIHDTASTVRFGDFPILLLPWICDDNRERTMESIADSNASVCMGHLELDGFEAHPGCFMKGGQDANMFSKFKKVFSGHFHMKSTKKNINYLGNPYQLYWNDYGCKRGFHVFDTDSLKTTFYRNPHDMFRKIYYNEGEVRKDKEESVKGKYVKLIVEKKDNHAAFDQYLRSVQDEQPADLNIIENLSVDIEDGIDVVETEDTLTMLETYIDEAKGSIKGDTESIKRLVKSLYIEACEI</sequence>
<organism evidence="2 12">
    <name type="scientific">Cyanophage S-RIM14</name>
    <dbReference type="NCBI Taxonomy" id="1278423"/>
    <lineage>
        <taxon>Viruses</taxon>
        <taxon>Duplodnaviria</taxon>
        <taxon>Heunggongvirae</taxon>
        <taxon>Uroviricota</taxon>
        <taxon>Caudoviricetes</taxon>
        <taxon>Pantevenvirales</taxon>
        <taxon>Kyanoviridae</taxon>
        <taxon>Ahtivirus</taxon>
        <taxon>Ahtivirus sagseatwo</taxon>
    </lineage>
</organism>
<dbReference type="Proteomes" id="UP000224953">
    <property type="component" value="Genome"/>
</dbReference>
<dbReference type="EMBL" id="KX349305">
    <property type="protein sequence ID" value="AOO14754.1"/>
    <property type="molecule type" value="Genomic_DNA"/>
</dbReference>
<dbReference type="GO" id="GO:0004519">
    <property type="term" value="F:endonuclease activity"/>
    <property type="evidence" value="ECO:0007669"/>
    <property type="project" value="UniProtKB-KW"/>
</dbReference>
<dbReference type="PANTHER" id="PTHR30337">
    <property type="entry name" value="COMPONENT OF ATP-DEPENDENT DSDNA EXONUCLEASE"/>
    <property type="match status" value="1"/>
</dbReference>
<dbReference type="EMBL" id="KX349306">
    <property type="protein sequence ID" value="AOO14970.1"/>
    <property type="molecule type" value="Genomic_DNA"/>
</dbReference>
<dbReference type="Proteomes" id="UP000225808">
    <property type="component" value="Segment"/>
</dbReference>
<dbReference type="EMBL" id="KX349299">
    <property type="protein sequence ID" value="AOO13454.1"/>
    <property type="molecule type" value="Genomic_DNA"/>
</dbReference>
<evidence type="ECO:0000313" key="3">
    <source>
        <dbReference type="EMBL" id="AOO13454.1"/>
    </source>
</evidence>
<feature type="domain" description="Calcineurin-like phosphoesterase" evidence="1">
    <location>
        <begin position="1"/>
        <end position="190"/>
    </location>
</feature>
<evidence type="ECO:0000313" key="5">
    <source>
        <dbReference type="EMBL" id="AOO13886.1"/>
    </source>
</evidence>
<dbReference type="InterPro" id="IPR004843">
    <property type="entry name" value="Calcineurin-like_PHP"/>
</dbReference>
<evidence type="ECO:0000259" key="1">
    <source>
        <dbReference type="Pfam" id="PF00149"/>
    </source>
</evidence>
<keyword evidence="2" id="KW-0540">Nuclease</keyword>
<evidence type="ECO:0000313" key="10">
    <source>
        <dbReference type="Proteomes" id="UP000223288"/>
    </source>
</evidence>
<accession>A0A1D7SHU3</accession>
<dbReference type="SUPFAM" id="SSF56300">
    <property type="entry name" value="Metallo-dependent phosphatases"/>
    <property type="match status" value="1"/>
</dbReference>
<proteinExistence type="predicted"/>
<dbReference type="GO" id="GO:0016787">
    <property type="term" value="F:hydrolase activity"/>
    <property type="evidence" value="ECO:0007669"/>
    <property type="project" value="InterPro"/>
</dbReference>